<reference evidence="2" key="1">
    <citation type="submission" date="2022-10" db="EMBL/GenBank/DDBJ databases">
        <title>Culturing micro-colonial fungi from biological soil crusts in the Mojave desert and describing Neophaeococcomyces mojavensis, and introducing the new genera and species Taxawa tesnikishii.</title>
        <authorList>
            <person name="Kurbessoian T."/>
            <person name="Stajich J.E."/>
        </authorList>
    </citation>
    <scope>NUCLEOTIDE SEQUENCE</scope>
    <source>
        <strain evidence="2">TK_35</strain>
    </source>
</reference>
<dbReference type="AlphaFoldDB" id="A0AA38XZT2"/>
<organism evidence="2 3">
    <name type="scientific">Knufia peltigerae</name>
    <dbReference type="NCBI Taxonomy" id="1002370"/>
    <lineage>
        <taxon>Eukaryota</taxon>
        <taxon>Fungi</taxon>
        <taxon>Dikarya</taxon>
        <taxon>Ascomycota</taxon>
        <taxon>Pezizomycotina</taxon>
        <taxon>Eurotiomycetes</taxon>
        <taxon>Chaetothyriomycetidae</taxon>
        <taxon>Chaetothyriales</taxon>
        <taxon>Trichomeriaceae</taxon>
        <taxon>Knufia</taxon>
    </lineage>
</organism>
<dbReference type="InterPro" id="IPR050312">
    <property type="entry name" value="IolE/XylAMocC-like"/>
</dbReference>
<proteinExistence type="predicted"/>
<evidence type="ECO:0000259" key="1">
    <source>
        <dbReference type="Pfam" id="PF01261"/>
    </source>
</evidence>
<dbReference type="PANTHER" id="PTHR12110:SF38">
    <property type="entry name" value="DIOXYGENASE, PUTATIVE (AFU_ORTHOLOGUE AFUA_6G00240)-RELATED"/>
    <property type="match status" value="1"/>
</dbReference>
<name>A0AA38XZT2_9EURO</name>
<dbReference type="Pfam" id="PF01261">
    <property type="entry name" value="AP_endonuc_2"/>
    <property type="match status" value="1"/>
</dbReference>
<evidence type="ECO:0000313" key="2">
    <source>
        <dbReference type="EMBL" id="KAJ9630159.1"/>
    </source>
</evidence>
<comment type="caution">
    <text evidence="2">The sequence shown here is derived from an EMBL/GenBank/DDBJ whole genome shotgun (WGS) entry which is preliminary data.</text>
</comment>
<dbReference type="Proteomes" id="UP001172681">
    <property type="component" value="Unassembled WGS sequence"/>
</dbReference>
<feature type="domain" description="Xylose isomerase-like TIM barrel" evidence="1">
    <location>
        <begin position="24"/>
        <end position="315"/>
    </location>
</feature>
<dbReference type="InterPro" id="IPR036237">
    <property type="entry name" value="Xyl_isomerase-like_sf"/>
</dbReference>
<gene>
    <name evidence="2" type="ORF">H2204_008664</name>
</gene>
<dbReference type="PANTHER" id="PTHR12110">
    <property type="entry name" value="HYDROXYPYRUVATE ISOMERASE"/>
    <property type="match status" value="1"/>
</dbReference>
<protein>
    <recommendedName>
        <fullName evidence="1">Xylose isomerase-like TIM barrel domain-containing protein</fullName>
    </recommendedName>
</protein>
<dbReference type="Gene3D" id="3.20.20.150">
    <property type="entry name" value="Divalent-metal-dependent TIM barrel enzymes"/>
    <property type="match status" value="1"/>
</dbReference>
<sequence length="327" mass="37117">MSHRLAISTVSMGWHQTHTLESKIEAAKAAEFEGIELFITDFDAFRDRLGKPSLAAAKEIRALCAKAGLEILCFGSFDNFEGDPTTPLESRLEKASEWLDLVHELGTSVIQIPSNDDRRAMCDERLIVDELRALADLGLQRQPPVSFAYEALGWGTCVADWEESLNVVQKVDRPNFGLCLDTYHVLARLWADPTDSSGLRPGGTAALRDSIQRFLDVCPRDKIVYVQLSDAERMSPPIWPGHPAYDEDKYGVHSWCTYGRLFPREDEQGAYLPMEDITHAWLVRKGWKGWVSLEVFHRDMKMEERDPEYWARRGKASWESLKTSLGI</sequence>
<dbReference type="SUPFAM" id="SSF51658">
    <property type="entry name" value="Xylose isomerase-like"/>
    <property type="match status" value="1"/>
</dbReference>
<dbReference type="InterPro" id="IPR013022">
    <property type="entry name" value="Xyl_isomerase-like_TIM-brl"/>
</dbReference>
<dbReference type="EMBL" id="JAPDRN010000064">
    <property type="protein sequence ID" value="KAJ9630159.1"/>
    <property type="molecule type" value="Genomic_DNA"/>
</dbReference>
<keyword evidence="3" id="KW-1185">Reference proteome</keyword>
<accession>A0AA38XZT2</accession>
<evidence type="ECO:0000313" key="3">
    <source>
        <dbReference type="Proteomes" id="UP001172681"/>
    </source>
</evidence>